<dbReference type="InterPro" id="IPR053967">
    <property type="entry name" value="LlgE_F_G-like_D1"/>
</dbReference>
<evidence type="ECO:0000256" key="1">
    <source>
        <dbReference type="ARBA" id="ARBA00004117"/>
    </source>
</evidence>
<dbReference type="InterPro" id="IPR037925">
    <property type="entry name" value="FlgE/F/G-like"/>
</dbReference>
<comment type="similarity">
    <text evidence="2 4">Belongs to the flagella basal body rod proteins family.</text>
</comment>
<comment type="function">
    <text evidence="4">A flexible structure which links the flagellar filament to the drive apparatus in the basal body.</text>
</comment>
<dbReference type="Pfam" id="PF22692">
    <property type="entry name" value="LlgE_F_G_D1"/>
    <property type="match status" value="1"/>
</dbReference>
<dbReference type="InterPro" id="IPR019776">
    <property type="entry name" value="Flagellar_basal_body_rod_CS"/>
</dbReference>
<keyword evidence="3 4" id="KW-0975">Bacterial flagellum</keyword>
<dbReference type="OrthoDB" id="9804559at2"/>
<gene>
    <name evidence="8" type="ORF">CBI31_08670</name>
</gene>
<evidence type="ECO:0000256" key="3">
    <source>
        <dbReference type="ARBA" id="ARBA00023143"/>
    </source>
</evidence>
<dbReference type="Pfam" id="PF06429">
    <property type="entry name" value="Flg_bbr_C"/>
    <property type="match status" value="1"/>
</dbReference>
<dbReference type="PANTHER" id="PTHR30435:SF1">
    <property type="entry name" value="FLAGELLAR HOOK PROTEIN FLGE"/>
    <property type="match status" value="1"/>
</dbReference>
<evidence type="ECO:0000256" key="2">
    <source>
        <dbReference type="ARBA" id="ARBA00009677"/>
    </source>
</evidence>
<evidence type="ECO:0000259" key="5">
    <source>
        <dbReference type="Pfam" id="PF00460"/>
    </source>
</evidence>
<protein>
    <recommendedName>
        <fullName evidence="4">Flagellar hook protein FlgE</fullName>
    </recommendedName>
</protein>
<name>A0A254PV23_9BURK</name>
<keyword evidence="9" id="KW-1185">Reference proteome</keyword>
<dbReference type="GO" id="GO:0009424">
    <property type="term" value="C:bacterial-type flagellum hook"/>
    <property type="evidence" value="ECO:0007669"/>
    <property type="project" value="TreeGrafter"/>
</dbReference>
<dbReference type="InterPro" id="IPR010930">
    <property type="entry name" value="Flg_bb/hook_C_dom"/>
</dbReference>
<evidence type="ECO:0000313" key="9">
    <source>
        <dbReference type="Proteomes" id="UP000197528"/>
    </source>
</evidence>
<dbReference type="GO" id="GO:0005829">
    <property type="term" value="C:cytosol"/>
    <property type="evidence" value="ECO:0007669"/>
    <property type="project" value="TreeGrafter"/>
</dbReference>
<dbReference type="PANTHER" id="PTHR30435">
    <property type="entry name" value="FLAGELLAR PROTEIN"/>
    <property type="match status" value="1"/>
</dbReference>
<evidence type="ECO:0000259" key="6">
    <source>
        <dbReference type="Pfam" id="PF06429"/>
    </source>
</evidence>
<dbReference type="PROSITE" id="PS00588">
    <property type="entry name" value="FLAGELLA_BB_ROD"/>
    <property type="match status" value="1"/>
</dbReference>
<comment type="caution">
    <text evidence="8">The sequence shown here is derived from an EMBL/GenBank/DDBJ whole genome shotgun (WGS) entry which is preliminary data.</text>
</comment>
<accession>A0A254PV23</accession>
<feature type="domain" description="Flagellar hook protein FlgE/F/G-like D1" evidence="7">
    <location>
        <begin position="86"/>
        <end position="139"/>
    </location>
</feature>
<comment type="subcellular location">
    <subcellularLocation>
        <location evidence="1 4">Bacterial flagellum basal body</location>
    </subcellularLocation>
</comment>
<feature type="domain" description="Flagellar basal-body/hook protein C-terminal" evidence="6">
    <location>
        <begin position="481"/>
        <end position="523"/>
    </location>
</feature>
<reference evidence="8 9" key="1">
    <citation type="submission" date="2017-05" db="EMBL/GenBank/DDBJ databases">
        <title>Genome of Polynucleobacter sp. MWH-Feld-100.</title>
        <authorList>
            <person name="Hahn M.W."/>
        </authorList>
    </citation>
    <scope>NUCLEOTIDE SEQUENCE [LARGE SCALE GENOMIC DNA]</scope>
    <source>
        <strain evidence="8 9">MWH-Feld-100</strain>
    </source>
</reference>
<proteinExistence type="inferred from homology"/>
<evidence type="ECO:0000313" key="8">
    <source>
        <dbReference type="EMBL" id="OWS69136.1"/>
    </source>
</evidence>
<dbReference type="AlphaFoldDB" id="A0A254PV23"/>
<evidence type="ECO:0000256" key="4">
    <source>
        <dbReference type="RuleBase" id="RU362116"/>
    </source>
</evidence>
<sequence>MSFVEGLSGLNAASEHLSVLGNNIANSATVGFKASHVDFTNVLARQLNAANSGSPVQTGGGVLASNVMQSFTQGPINTTTVALNAAINGQGMFALQDPVLGQTVYTRNGQFTQNVEGFLVNGSGFQVLDIAGAPIELPVAPNDIRPGSANTNQVDAVGFNSPLSPYGTVTFGGLSYTNTDGKVLTAAQVASLFSGLQAGDTTATIAARFSNSSTNNYPLFTPANNTVSFNNLAANESVTVAGLTFTAGASGATSANVAAAFTGLADGTVKNSVTVTNGVLNGTLAGVQTRSAQASNGALAFTNSNNTLNTQLSISASNGNTPIVANTAPVMTGMFGGVLSNYNTLAAIPANIPTTYLGQNITPAQQANTSWVQATFTGFGEQPAINVTASGFLTGSIPMVATKTPGTAIAHLNTMAINETGTIIGTYSDGLTSELAQIGVASIPSYTGLKAVGNDTWVETSKSGVPLLGSVQLVGSKIQGSALEGSNVNQTQDMVALLAAQQAYQASAQVVKIENQIYQTLIGMNG</sequence>
<dbReference type="SUPFAM" id="SSF117143">
    <property type="entry name" value="Flagellar hook protein flgE"/>
    <property type="match status" value="1"/>
</dbReference>
<evidence type="ECO:0000259" key="7">
    <source>
        <dbReference type="Pfam" id="PF22692"/>
    </source>
</evidence>
<dbReference type="InterPro" id="IPR001444">
    <property type="entry name" value="Flag_bb_rod_N"/>
</dbReference>
<organism evidence="8 9">
    <name type="scientific">Polynucleobacter campilacus</name>
    <dbReference type="NCBI Taxonomy" id="1743163"/>
    <lineage>
        <taxon>Bacteria</taxon>
        <taxon>Pseudomonadati</taxon>
        <taxon>Pseudomonadota</taxon>
        <taxon>Betaproteobacteria</taxon>
        <taxon>Burkholderiales</taxon>
        <taxon>Burkholderiaceae</taxon>
        <taxon>Polynucleobacter</taxon>
    </lineage>
</organism>
<dbReference type="GO" id="GO:0009425">
    <property type="term" value="C:bacterial-type flagellum basal body"/>
    <property type="evidence" value="ECO:0007669"/>
    <property type="project" value="UniProtKB-SubCell"/>
</dbReference>
<dbReference type="NCBIfam" id="TIGR03506">
    <property type="entry name" value="FlgEFG_subfam"/>
    <property type="match status" value="1"/>
</dbReference>
<feature type="domain" description="Flagellar basal body rod protein N-terminal" evidence="5">
    <location>
        <begin position="7"/>
        <end position="33"/>
    </location>
</feature>
<dbReference type="EMBL" id="NGUP01000004">
    <property type="protein sequence ID" value="OWS69136.1"/>
    <property type="molecule type" value="Genomic_DNA"/>
</dbReference>
<dbReference type="InterPro" id="IPR020013">
    <property type="entry name" value="Flagellar_FlgE/F/G"/>
</dbReference>
<dbReference type="GO" id="GO:0071978">
    <property type="term" value="P:bacterial-type flagellum-dependent swarming motility"/>
    <property type="evidence" value="ECO:0007669"/>
    <property type="project" value="TreeGrafter"/>
</dbReference>
<dbReference type="RefSeq" id="WP_088526013.1">
    <property type="nucleotide sequence ID" value="NZ_NGUP01000004.1"/>
</dbReference>
<dbReference type="Pfam" id="PF00460">
    <property type="entry name" value="Flg_bb_rod"/>
    <property type="match status" value="1"/>
</dbReference>
<dbReference type="Proteomes" id="UP000197528">
    <property type="component" value="Unassembled WGS sequence"/>
</dbReference>